<feature type="domain" description="C-type lectin" evidence="3">
    <location>
        <begin position="44"/>
        <end position="147"/>
    </location>
</feature>
<dbReference type="GO" id="GO:0005886">
    <property type="term" value="C:plasma membrane"/>
    <property type="evidence" value="ECO:0007669"/>
    <property type="project" value="UniProtKB-SubCell"/>
</dbReference>
<dbReference type="Gene3D" id="3.10.100.10">
    <property type="entry name" value="Mannose-Binding Protein A, subunit A"/>
    <property type="match status" value="1"/>
</dbReference>
<dbReference type="SMART" id="SM00034">
    <property type="entry name" value="CLECT"/>
    <property type="match status" value="1"/>
</dbReference>
<evidence type="ECO:0000313" key="5">
    <source>
        <dbReference type="Proteomes" id="UP000694393"/>
    </source>
</evidence>
<evidence type="ECO:0000313" key="4">
    <source>
        <dbReference type="Ensembl" id="ENSPCEP00000016759.1"/>
    </source>
</evidence>
<dbReference type="Proteomes" id="UP000694393">
    <property type="component" value="Unplaced"/>
</dbReference>
<dbReference type="GO" id="GO:0030246">
    <property type="term" value="F:carbohydrate binding"/>
    <property type="evidence" value="ECO:0007669"/>
    <property type="project" value="UniProtKB-KW"/>
</dbReference>
<dbReference type="InterPro" id="IPR050828">
    <property type="entry name" value="C-type_lectin/matrix_domain"/>
</dbReference>
<dbReference type="PANTHER" id="PTHR45710:SF35">
    <property type="entry name" value="C-TYPE LECTIN DOMAIN FAMILY 2 MEMBER D"/>
    <property type="match status" value="1"/>
</dbReference>
<dbReference type="Ensembl" id="ENSPCET00000017349.1">
    <property type="protein sequence ID" value="ENSPCEP00000016759.1"/>
    <property type="gene ID" value="ENSPCEG00000013178.1"/>
</dbReference>
<dbReference type="PANTHER" id="PTHR45710">
    <property type="entry name" value="C-TYPE LECTIN DOMAIN-CONTAINING PROTEIN 180"/>
    <property type="match status" value="1"/>
</dbReference>
<evidence type="ECO:0000256" key="1">
    <source>
        <dbReference type="ARBA" id="ARBA00004401"/>
    </source>
</evidence>
<organism evidence="4 5">
    <name type="scientific">Pelusios castaneus</name>
    <name type="common">West African mud turtle</name>
    <dbReference type="NCBI Taxonomy" id="367368"/>
    <lineage>
        <taxon>Eukaryota</taxon>
        <taxon>Metazoa</taxon>
        <taxon>Chordata</taxon>
        <taxon>Craniata</taxon>
        <taxon>Vertebrata</taxon>
        <taxon>Euteleostomi</taxon>
        <taxon>Archelosauria</taxon>
        <taxon>Testudinata</taxon>
        <taxon>Testudines</taxon>
        <taxon>Pleurodira</taxon>
        <taxon>Pelomedusidae</taxon>
        <taxon>Pelusios</taxon>
    </lineage>
</organism>
<dbReference type="SUPFAM" id="SSF56436">
    <property type="entry name" value="C-type lectin-like"/>
    <property type="match status" value="1"/>
</dbReference>
<reference evidence="4" key="1">
    <citation type="submission" date="2025-08" db="UniProtKB">
        <authorList>
            <consortium name="Ensembl"/>
        </authorList>
    </citation>
    <scope>IDENTIFICATION</scope>
</reference>
<dbReference type="InterPro" id="IPR001304">
    <property type="entry name" value="C-type_lectin-like"/>
</dbReference>
<name>A0A8C8VLG4_9SAUR</name>
<accession>A0A8C8VLG4</accession>
<dbReference type="PROSITE" id="PS50041">
    <property type="entry name" value="C_TYPE_LECTIN_2"/>
    <property type="match status" value="1"/>
</dbReference>
<evidence type="ECO:0000259" key="3">
    <source>
        <dbReference type="PROSITE" id="PS50041"/>
    </source>
</evidence>
<sequence>LHCSETPTAGVLLSYHVPVLFSVQGQKCPSAVLGPTCPDGWVGYRGKCYYFSEDRKDWASSQTRCSALNASLAVMDTRQDMDFMMRHCNLNHWIGLQMDQQQHWKWANALWLLSCRFQIEGFGACAYLYQSMISSLGCNSEKHWICSKPDVFTKKSFLL</sequence>
<dbReference type="CDD" id="cd03593">
    <property type="entry name" value="CLECT_NK_receptors_like"/>
    <property type="match status" value="1"/>
</dbReference>
<protein>
    <recommendedName>
        <fullName evidence="3">C-type lectin domain-containing protein</fullName>
    </recommendedName>
</protein>
<reference evidence="4" key="2">
    <citation type="submission" date="2025-09" db="UniProtKB">
        <authorList>
            <consortium name="Ensembl"/>
        </authorList>
    </citation>
    <scope>IDENTIFICATION</scope>
</reference>
<dbReference type="InterPro" id="IPR016186">
    <property type="entry name" value="C-type_lectin-like/link_sf"/>
</dbReference>
<comment type="subcellular location">
    <subcellularLocation>
        <location evidence="1">Cell membrane</location>
        <topology evidence="1">Single-pass type II membrane protein</topology>
    </subcellularLocation>
</comment>
<keyword evidence="2" id="KW-0430">Lectin</keyword>
<dbReference type="InterPro" id="IPR033992">
    <property type="entry name" value="NKR-like_CTLD"/>
</dbReference>
<keyword evidence="5" id="KW-1185">Reference proteome</keyword>
<dbReference type="InterPro" id="IPR016187">
    <property type="entry name" value="CTDL_fold"/>
</dbReference>
<proteinExistence type="predicted"/>
<dbReference type="Pfam" id="PF00059">
    <property type="entry name" value="Lectin_C"/>
    <property type="match status" value="1"/>
</dbReference>
<dbReference type="AlphaFoldDB" id="A0A8C8VLG4"/>
<evidence type="ECO:0000256" key="2">
    <source>
        <dbReference type="ARBA" id="ARBA00022734"/>
    </source>
</evidence>